<name>A0ABW7IVV5_9VIBR</name>
<sequence length="135" mass="14824">MYKKLFAVSAAALVLSACSSTEPETNTELKIQCETTQSLVGGWKNAEVTPEATQSAQLAIASMEGTHTLKDIQSVQQQVVAGMNYRVTFTIEDDTAYVAKVFRNLQGEYKIASLQPKTLVNECNQEQSKDAQDQE</sequence>
<dbReference type="RefSeq" id="WP_394607508.1">
    <property type="nucleotide sequence ID" value="NZ_JBIHSJ010000001.1"/>
</dbReference>
<dbReference type="SUPFAM" id="SSF54403">
    <property type="entry name" value="Cystatin/monellin"/>
    <property type="match status" value="1"/>
</dbReference>
<evidence type="ECO:0000259" key="2">
    <source>
        <dbReference type="Pfam" id="PF00031"/>
    </source>
</evidence>
<evidence type="ECO:0000313" key="4">
    <source>
        <dbReference type="Proteomes" id="UP001607151"/>
    </source>
</evidence>
<feature type="signal peptide" evidence="1">
    <location>
        <begin position="1"/>
        <end position="19"/>
    </location>
</feature>
<keyword evidence="4" id="KW-1185">Reference proteome</keyword>
<feature type="domain" description="Cystatin" evidence="2">
    <location>
        <begin position="55"/>
        <end position="108"/>
    </location>
</feature>
<reference evidence="3 4" key="1">
    <citation type="submission" date="2024-10" db="EMBL/GenBank/DDBJ databases">
        <authorList>
            <person name="Yibar A."/>
            <person name="Saticioglu I.B."/>
            <person name="Duman M."/>
            <person name="Ajmi N."/>
            <person name="Gurler F."/>
            <person name="Ay H."/>
            <person name="Onuk E."/>
            <person name="Guler S."/>
            <person name="Romalde J.L."/>
        </authorList>
    </citation>
    <scope>NUCLEOTIDE SEQUENCE [LARGE SCALE GENOMIC DNA]</scope>
    <source>
        <strain evidence="3 4">14-MA-B</strain>
    </source>
</reference>
<dbReference type="PROSITE" id="PS51257">
    <property type="entry name" value="PROKAR_LIPOPROTEIN"/>
    <property type="match status" value="1"/>
</dbReference>
<dbReference type="Proteomes" id="UP001607151">
    <property type="component" value="Unassembled WGS sequence"/>
</dbReference>
<dbReference type="InterPro" id="IPR000010">
    <property type="entry name" value="Cystatin_dom"/>
</dbReference>
<protein>
    <submittedName>
        <fullName evidence="3">Cystatin domain-containing protein</fullName>
    </submittedName>
</protein>
<dbReference type="InterPro" id="IPR046350">
    <property type="entry name" value="Cystatin_sf"/>
</dbReference>
<organism evidence="3 4">
    <name type="scientific">Vibrio rumoiensis</name>
    <dbReference type="NCBI Taxonomy" id="76258"/>
    <lineage>
        <taxon>Bacteria</taxon>
        <taxon>Pseudomonadati</taxon>
        <taxon>Pseudomonadota</taxon>
        <taxon>Gammaproteobacteria</taxon>
        <taxon>Vibrionales</taxon>
        <taxon>Vibrionaceae</taxon>
        <taxon>Vibrio</taxon>
    </lineage>
</organism>
<proteinExistence type="predicted"/>
<accession>A0ABW7IVV5</accession>
<feature type="chain" id="PRO_5045301618" evidence="1">
    <location>
        <begin position="20"/>
        <end position="135"/>
    </location>
</feature>
<evidence type="ECO:0000313" key="3">
    <source>
        <dbReference type="EMBL" id="MFH0265155.1"/>
    </source>
</evidence>
<dbReference type="EMBL" id="JBIHSN010000002">
    <property type="protein sequence ID" value="MFH0265155.1"/>
    <property type="molecule type" value="Genomic_DNA"/>
</dbReference>
<dbReference type="Gene3D" id="3.10.450.10">
    <property type="match status" value="1"/>
</dbReference>
<comment type="caution">
    <text evidence="3">The sequence shown here is derived from an EMBL/GenBank/DDBJ whole genome shotgun (WGS) entry which is preliminary data.</text>
</comment>
<gene>
    <name evidence="3" type="ORF">ACGRQ9_06540</name>
</gene>
<dbReference type="Pfam" id="PF00031">
    <property type="entry name" value="Cystatin"/>
    <property type="match status" value="1"/>
</dbReference>
<keyword evidence="1" id="KW-0732">Signal</keyword>
<evidence type="ECO:0000256" key="1">
    <source>
        <dbReference type="SAM" id="SignalP"/>
    </source>
</evidence>